<dbReference type="Proteomes" id="UP000285060">
    <property type="component" value="Unassembled WGS sequence"/>
</dbReference>
<comment type="caution">
    <text evidence="2">The sequence shown here is derived from an EMBL/GenBank/DDBJ whole genome shotgun (WGS) entry which is preliminary data.</text>
</comment>
<dbReference type="GO" id="GO:0000323">
    <property type="term" value="C:lytic vacuole"/>
    <property type="evidence" value="ECO:0007669"/>
    <property type="project" value="TreeGrafter"/>
</dbReference>
<dbReference type="Gene3D" id="3.40.50.1110">
    <property type="entry name" value="SGNH hydrolase"/>
    <property type="match status" value="1"/>
</dbReference>
<gene>
    <name evidence="2" type="ORF">DYB32_004182</name>
</gene>
<dbReference type="GO" id="GO:0035493">
    <property type="term" value="P:SNARE complex assembly"/>
    <property type="evidence" value="ECO:0007669"/>
    <property type="project" value="TreeGrafter"/>
</dbReference>
<name>A0A3R7AEW2_9STRA</name>
<evidence type="ECO:0000313" key="3">
    <source>
        <dbReference type="Proteomes" id="UP000285060"/>
    </source>
</evidence>
<dbReference type="PANTHER" id="PTHR15157:SF5">
    <property type="entry name" value="UV RADIATION RESISTANCE-ASSOCIATED GENE PROTEIN"/>
    <property type="match status" value="1"/>
</dbReference>
<dbReference type="EMBL" id="QUSY01000041">
    <property type="protein sequence ID" value="RHY34170.1"/>
    <property type="molecule type" value="Genomic_DNA"/>
</dbReference>
<dbReference type="InterPro" id="IPR036514">
    <property type="entry name" value="SGNH_hydro_sf"/>
</dbReference>
<evidence type="ECO:0000313" key="2">
    <source>
        <dbReference type="EMBL" id="RHY34170.1"/>
    </source>
</evidence>
<proteinExistence type="predicted"/>
<dbReference type="AlphaFoldDB" id="A0A3R7AEW2"/>
<reference evidence="2 3" key="1">
    <citation type="submission" date="2018-08" db="EMBL/GenBank/DDBJ databases">
        <title>Aphanomyces genome sequencing and annotation.</title>
        <authorList>
            <person name="Minardi D."/>
            <person name="Oidtmann B."/>
            <person name="Van Der Giezen M."/>
            <person name="Studholme D.J."/>
        </authorList>
    </citation>
    <scope>NUCLEOTIDE SEQUENCE [LARGE SCALE GENOMIC DNA]</scope>
    <source>
        <strain evidence="2 3">NJM0002</strain>
    </source>
</reference>
<dbReference type="GO" id="GO:0005768">
    <property type="term" value="C:endosome"/>
    <property type="evidence" value="ECO:0007669"/>
    <property type="project" value="TreeGrafter"/>
</dbReference>
<keyword evidence="3" id="KW-1185">Reference proteome</keyword>
<keyword evidence="1" id="KW-0175">Coiled coil</keyword>
<sequence length="545" mass="61523">MLPLVLYVYVAVRTAAAWLWLRFCRWLTQPLRLVLKANEYQHKIVIIGDGFAAGFGDWITMATSGGLSQYLAQEVAKEDKIRHRWQVINRGILDTDSSQWHPTSSTKVRVPLLVSYIPHSKQHIFPWKYFQDVFSVPQLRDADIVMVIVGSIDSRRKNPSISPEQTVCNIQAICDALRKKGKRVCVGSLCHADFDTENETHRVTNQALVDYCETKMDDLPVKLTPDLSTPVVRRSDSKAFDGYHFNAKVRHAIVNFDLVLDHSKDLSSHQIDIQALEDQQQERERCQIALNRERIALAKLKHHIAERQAQLLVAKTRLHGQSTAAGEADDGVDYIMEGLGRVLRWNEQVCTRANVAWQRDGTLQNLTAMRRTKVLQLFQLFQLFPAPRLRYFRTIVKLPVPSSGQYEATEHLPSEVVSAALGRMIHLLILLPKYLSPLVYPHPMIFNGSFSTIGEQSGEGAGCHTLYPDGSMGFARGVAMLWQNVAYLCIAQGMMLDELDPVDSLGNLIRLAECPTLGSCAPHKPSTERYPTFLVELNFTLLQVA</sequence>
<dbReference type="VEuPathDB" id="FungiDB:H310_06370"/>
<dbReference type="GO" id="GO:0000149">
    <property type="term" value="F:SNARE binding"/>
    <property type="evidence" value="ECO:0007669"/>
    <property type="project" value="TreeGrafter"/>
</dbReference>
<dbReference type="VEuPathDB" id="FungiDB:H310_06372"/>
<dbReference type="Pfam" id="PF10186">
    <property type="entry name" value="ATG14"/>
    <property type="match status" value="1"/>
</dbReference>
<dbReference type="SUPFAM" id="SSF52266">
    <property type="entry name" value="SGNH hydrolase"/>
    <property type="match status" value="1"/>
</dbReference>
<evidence type="ECO:0000256" key="1">
    <source>
        <dbReference type="ARBA" id="ARBA00023054"/>
    </source>
</evidence>
<dbReference type="PANTHER" id="PTHR15157">
    <property type="entry name" value="UV RADIATION RESISTANCE-ASSOCIATED GENE PROTEIN"/>
    <property type="match status" value="1"/>
</dbReference>
<dbReference type="GO" id="GO:0032991">
    <property type="term" value="C:protein-containing complex"/>
    <property type="evidence" value="ECO:0007669"/>
    <property type="project" value="UniProtKB-ARBA"/>
</dbReference>
<protein>
    <recommendedName>
        <fullName evidence="4">SGNH hydrolase-type esterase domain-containing protein</fullName>
    </recommendedName>
</protein>
<evidence type="ECO:0008006" key="4">
    <source>
        <dbReference type="Google" id="ProtNLM"/>
    </source>
</evidence>
<organism evidence="2 3">
    <name type="scientific">Aphanomyces invadans</name>
    <dbReference type="NCBI Taxonomy" id="157072"/>
    <lineage>
        <taxon>Eukaryota</taxon>
        <taxon>Sar</taxon>
        <taxon>Stramenopiles</taxon>
        <taxon>Oomycota</taxon>
        <taxon>Saprolegniomycetes</taxon>
        <taxon>Saprolegniales</taxon>
        <taxon>Verrucalvaceae</taxon>
        <taxon>Aphanomyces</taxon>
    </lineage>
</organism>
<dbReference type="InterPro" id="IPR018791">
    <property type="entry name" value="UV_resistance/autophagy_Atg14"/>
</dbReference>
<accession>A0A3R7AEW2</accession>